<dbReference type="InterPro" id="IPR009003">
    <property type="entry name" value="Peptidase_S1_PA"/>
</dbReference>
<gene>
    <name evidence="4" type="ORF">FE257_000682</name>
</gene>
<dbReference type="PANTHER" id="PTHR24252">
    <property type="entry name" value="ACROSIN-RELATED"/>
    <property type="match status" value="1"/>
</dbReference>
<dbReference type="InterPro" id="IPR001254">
    <property type="entry name" value="Trypsin_dom"/>
</dbReference>
<keyword evidence="5" id="KW-1185">Reference proteome</keyword>
<accession>A0AAD4CER4</accession>
<feature type="signal peptide" evidence="2">
    <location>
        <begin position="1"/>
        <end position="18"/>
    </location>
</feature>
<dbReference type="GO" id="GO:0004252">
    <property type="term" value="F:serine-type endopeptidase activity"/>
    <property type="evidence" value="ECO:0007669"/>
    <property type="project" value="InterPro"/>
</dbReference>
<evidence type="ECO:0000256" key="2">
    <source>
        <dbReference type="SAM" id="SignalP"/>
    </source>
</evidence>
<feature type="domain" description="Peptidase S1" evidence="3">
    <location>
        <begin position="19"/>
        <end position="77"/>
    </location>
</feature>
<name>A0AAD4CER4_ASPNN</name>
<dbReference type="Pfam" id="PF00089">
    <property type="entry name" value="Trypsin"/>
    <property type="match status" value="1"/>
</dbReference>
<dbReference type="InterPro" id="IPR043504">
    <property type="entry name" value="Peptidase_S1_PA_chymotrypsin"/>
</dbReference>
<evidence type="ECO:0000313" key="4">
    <source>
        <dbReference type="EMBL" id="KAF9885156.1"/>
    </source>
</evidence>
<comment type="caution">
    <text evidence="4">The sequence shown here is derived from an EMBL/GenBank/DDBJ whole genome shotgun (WGS) entry which is preliminary data.</text>
</comment>
<proteinExistence type="predicted"/>
<keyword evidence="1" id="KW-1015">Disulfide bond</keyword>
<sequence length="81" mass="8378">MRAFLLIILACLAAISHAIVGGEDVDKGTFPYVVSVQEDGWTGSVKQLCGGFIVKANKVVTAADCVDGLVASKLRVLGGDV</sequence>
<reference evidence="4" key="2">
    <citation type="submission" date="2020-02" db="EMBL/GenBank/DDBJ databases">
        <authorList>
            <person name="Gilchrist C.L.M."/>
            <person name="Chooi Y.-H."/>
        </authorList>
    </citation>
    <scope>NUCLEOTIDE SEQUENCE</scope>
    <source>
        <strain evidence="4">MST-FP2251</strain>
    </source>
</reference>
<evidence type="ECO:0000256" key="1">
    <source>
        <dbReference type="ARBA" id="ARBA00023157"/>
    </source>
</evidence>
<protein>
    <recommendedName>
        <fullName evidence="3">Peptidase S1 domain-containing protein</fullName>
    </recommendedName>
</protein>
<organism evidence="4 5">
    <name type="scientific">Aspergillus nanangensis</name>
    <dbReference type="NCBI Taxonomy" id="2582783"/>
    <lineage>
        <taxon>Eukaryota</taxon>
        <taxon>Fungi</taxon>
        <taxon>Dikarya</taxon>
        <taxon>Ascomycota</taxon>
        <taxon>Pezizomycotina</taxon>
        <taxon>Eurotiomycetes</taxon>
        <taxon>Eurotiomycetidae</taxon>
        <taxon>Eurotiales</taxon>
        <taxon>Aspergillaceae</taxon>
        <taxon>Aspergillus</taxon>
        <taxon>Aspergillus subgen. Circumdati</taxon>
    </lineage>
</organism>
<dbReference type="AlphaFoldDB" id="A0AAD4CER4"/>
<keyword evidence="2" id="KW-0732">Signal</keyword>
<dbReference type="Gene3D" id="2.40.10.10">
    <property type="entry name" value="Trypsin-like serine proteases"/>
    <property type="match status" value="2"/>
</dbReference>
<evidence type="ECO:0000259" key="3">
    <source>
        <dbReference type="Pfam" id="PF00089"/>
    </source>
</evidence>
<dbReference type="Proteomes" id="UP001194746">
    <property type="component" value="Unassembled WGS sequence"/>
</dbReference>
<dbReference type="GO" id="GO:0006508">
    <property type="term" value="P:proteolysis"/>
    <property type="evidence" value="ECO:0007669"/>
    <property type="project" value="InterPro"/>
</dbReference>
<evidence type="ECO:0000313" key="5">
    <source>
        <dbReference type="Proteomes" id="UP001194746"/>
    </source>
</evidence>
<dbReference type="EMBL" id="VCAU01000102">
    <property type="protein sequence ID" value="KAF9885156.1"/>
    <property type="molecule type" value="Genomic_DNA"/>
</dbReference>
<dbReference type="SUPFAM" id="SSF50494">
    <property type="entry name" value="Trypsin-like serine proteases"/>
    <property type="match status" value="1"/>
</dbReference>
<dbReference type="PANTHER" id="PTHR24252:SF7">
    <property type="entry name" value="HYALIN"/>
    <property type="match status" value="1"/>
</dbReference>
<feature type="chain" id="PRO_5042077341" description="Peptidase S1 domain-containing protein" evidence="2">
    <location>
        <begin position="19"/>
        <end position="81"/>
    </location>
</feature>
<reference evidence="4" key="1">
    <citation type="journal article" date="2019" name="Beilstein J. Org. Chem.">
        <title>Nanangenines: drimane sesquiterpenoids as the dominant metabolite cohort of a novel Australian fungus, Aspergillus nanangensis.</title>
        <authorList>
            <person name="Lacey H.J."/>
            <person name="Gilchrist C.L.M."/>
            <person name="Crombie A."/>
            <person name="Kalaitzis J.A."/>
            <person name="Vuong D."/>
            <person name="Rutledge P.J."/>
            <person name="Turner P."/>
            <person name="Pitt J.I."/>
            <person name="Lacey E."/>
            <person name="Chooi Y.H."/>
            <person name="Piggott A.M."/>
        </authorList>
    </citation>
    <scope>NUCLEOTIDE SEQUENCE</scope>
    <source>
        <strain evidence="4">MST-FP2251</strain>
    </source>
</reference>